<organism evidence="2 3">
    <name type="scientific">Kipferlia bialata</name>
    <dbReference type="NCBI Taxonomy" id="797122"/>
    <lineage>
        <taxon>Eukaryota</taxon>
        <taxon>Metamonada</taxon>
        <taxon>Carpediemonas-like organisms</taxon>
        <taxon>Kipferlia</taxon>
    </lineage>
</organism>
<comment type="caution">
    <text evidence="2">The sequence shown here is derived from an EMBL/GenBank/DDBJ whole genome shotgun (WGS) entry which is preliminary data.</text>
</comment>
<feature type="compositionally biased region" description="Pro residues" evidence="1">
    <location>
        <begin position="167"/>
        <end position="178"/>
    </location>
</feature>
<dbReference type="EMBL" id="BDIP01007323">
    <property type="protein sequence ID" value="GIQ91206.1"/>
    <property type="molecule type" value="Genomic_DNA"/>
</dbReference>
<feature type="compositionally biased region" description="Acidic residues" evidence="1">
    <location>
        <begin position="201"/>
        <end position="231"/>
    </location>
</feature>
<sequence>VYALTVGLQDTYNEINRAYAANKVTSSTTSDSGTTQRRVVSRRTSRTAEHPHTHTHPTEVRPHRRSSKEPQVCTDKAKSVRKQPSIPVLSVRHSESSSEDTHSAVDSDWETRNTDSEQDQLLPAVSAVKRPSRLSIDLSTLSPPSIVPPSPAKRVPERHATVSDTAPPAPKRVPPLSAPPSDTVHTSIGQYRPSRCVATETEGEDSLPDQDWTNDDVSSDDEESSEDSFLV</sequence>
<dbReference type="AlphaFoldDB" id="A0A9K3DAQ2"/>
<feature type="region of interest" description="Disordered" evidence="1">
    <location>
        <begin position="24"/>
        <end position="231"/>
    </location>
</feature>
<evidence type="ECO:0000313" key="2">
    <source>
        <dbReference type="EMBL" id="GIQ91206.1"/>
    </source>
</evidence>
<dbReference type="Proteomes" id="UP000265618">
    <property type="component" value="Unassembled WGS sequence"/>
</dbReference>
<feature type="non-terminal residue" evidence="2">
    <location>
        <position position="231"/>
    </location>
</feature>
<feature type="compositionally biased region" description="Basic and acidic residues" evidence="1">
    <location>
        <begin position="92"/>
        <end position="115"/>
    </location>
</feature>
<name>A0A9K3DAQ2_9EUKA</name>
<accession>A0A9K3DAQ2</accession>
<proteinExistence type="predicted"/>
<feature type="compositionally biased region" description="Low complexity" evidence="1">
    <location>
        <begin position="25"/>
        <end position="38"/>
    </location>
</feature>
<keyword evidence="3" id="KW-1185">Reference proteome</keyword>
<protein>
    <submittedName>
        <fullName evidence="2">Uncharacterized protein</fullName>
    </submittedName>
</protein>
<gene>
    <name evidence="2" type="ORF">KIPB_014355</name>
</gene>
<feature type="compositionally biased region" description="Basic and acidic residues" evidence="1">
    <location>
        <begin position="46"/>
        <end position="61"/>
    </location>
</feature>
<evidence type="ECO:0000313" key="3">
    <source>
        <dbReference type="Proteomes" id="UP000265618"/>
    </source>
</evidence>
<evidence type="ECO:0000256" key="1">
    <source>
        <dbReference type="SAM" id="MobiDB-lite"/>
    </source>
</evidence>
<reference evidence="2 3" key="1">
    <citation type="journal article" date="2018" name="PLoS ONE">
        <title>The draft genome of Kipferlia bialata reveals reductive genome evolution in fornicate parasites.</title>
        <authorList>
            <person name="Tanifuji G."/>
            <person name="Takabayashi S."/>
            <person name="Kume K."/>
            <person name="Takagi M."/>
            <person name="Nakayama T."/>
            <person name="Kamikawa R."/>
            <person name="Inagaki Y."/>
            <person name="Hashimoto T."/>
        </authorList>
    </citation>
    <scope>NUCLEOTIDE SEQUENCE [LARGE SCALE GENOMIC DNA]</scope>
    <source>
        <strain evidence="2">NY0173</strain>
    </source>
</reference>